<accession>A0A5A7QPY7</accession>
<evidence type="ECO:0000313" key="3">
    <source>
        <dbReference type="Proteomes" id="UP000325081"/>
    </source>
</evidence>
<organism evidence="2 3">
    <name type="scientific">Striga asiatica</name>
    <name type="common">Asiatic witchweed</name>
    <name type="synonym">Buchnera asiatica</name>
    <dbReference type="NCBI Taxonomy" id="4170"/>
    <lineage>
        <taxon>Eukaryota</taxon>
        <taxon>Viridiplantae</taxon>
        <taxon>Streptophyta</taxon>
        <taxon>Embryophyta</taxon>
        <taxon>Tracheophyta</taxon>
        <taxon>Spermatophyta</taxon>
        <taxon>Magnoliopsida</taxon>
        <taxon>eudicotyledons</taxon>
        <taxon>Gunneridae</taxon>
        <taxon>Pentapetalae</taxon>
        <taxon>asterids</taxon>
        <taxon>lamiids</taxon>
        <taxon>Lamiales</taxon>
        <taxon>Orobanchaceae</taxon>
        <taxon>Buchnereae</taxon>
        <taxon>Striga</taxon>
    </lineage>
</organism>
<gene>
    <name evidence="2" type="ORF">STAS_24386</name>
</gene>
<dbReference type="EMBL" id="BKCP01007848">
    <property type="protein sequence ID" value="GER47294.1"/>
    <property type="molecule type" value="Genomic_DNA"/>
</dbReference>
<proteinExistence type="predicted"/>
<dbReference type="OrthoDB" id="691593at2759"/>
<name>A0A5A7QPY7_STRAF</name>
<dbReference type="AlphaFoldDB" id="A0A5A7QPY7"/>
<keyword evidence="3" id="KW-1185">Reference proteome</keyword>
<dbReference type="Proteomes" id="UP000325081">
    <property type="component" value="Unassembled WGS sequence"/>
</dbReference>
<dbReference type="Pfam" id="PF03101">
    <property type="entry name" value="FAR1"/>
    <property type="match status" value="1"/>
</dbReference>
<evidence type="ECO:0000259" key="1">
    <source>
        <dbReference type="Pfam" id="PF03101"/>
    </source>
</evidence>
<sequence length="180" mass="20600">MSDELWRCLDWRFTARIAGKRGGSGRRDWRPGPAHFKLGCGGWMWLRWNGGQLVAGSGRRTIGDGRGGCRRSKALYHIVIQGLFLLQQMEFIDAQIDTTLTGGTKYWIPQCDDAIRPHIGQRFKGLSEANDFYRIYASTVGFDVRQSTLVKSRDNTTVLWKYLVCSREGYRITQTQANWC</sequence>
<dbReference type="InterPro" id="IPR004330">
    <property type="entry name" value="FAR1_DNA_bnd_dom"/>
</dbReference>
<feature type="domain" description="FAR1" evidence="1">
    <location>
        <begin position="131"/>
        <end position="176"/>
    </location>
</feature>
<dbReference type="PANTHER" id="PTHR46328">
    <property type="entry name" value="FAR-RED IMPAIRED RESPONSIVE (FAR1) FAMILY PROTEIN-RELATED"/>
    <property type="match status" value="1"/>
</dbReference>
<comment type="caution">
    <text evidence="2">The sequence shown here is derived from an EMBL/GenBank/DDBJ whole genome shotgun (WGS) entry which is preliminary data.</text>
</comment>
<reference evidence="3" key="1">
    <citation type="journal article" date="2019" name="Curr. Biol.">
        <title>Genome Sequence of Striga asiatica Provides Insight into the Evolution of Plant Parasitism.</title>
        <authorList>
            <person name="Yoshida S."/>
            <person name="Kim S."/>
            <person name="Wafula E.K."/>
            <person name="Tanskanen J."/>
            <person name="Kim Y.M."/>
            <person name="Honaas L."/>
            <person name="Yang Z."/>
            <person name="Spallek T."/>
            <person name="Conn C.E."/>
            <person name="Ichihashi Y."/>
            <person name="Cheong K."/>
            <person name="Cui S."/>
            <person name="Der J.P."/>
            <person name="Gundlach H."/>
            <person name="Jiao Y."/>
            <person name="Hori C."/>
            <person name="Ishida J.K."/>
            <person name="Kasahara H."/>
            <person name="Kiba T."/>
            <person name="Kim M.S."/>
            <person name="Koo N."/>
            <person name="Laohavisit A."/>
            <person name="Lee Y.H."/>
            <person name="Lumba S."/>
            <person name="McCourt P."/>
            <person name="Mortimer J.C."/>
            <person name="Mutuku J.M."/>
            <person name="Nomura T."/>
            <person name="Sasaki-Sekimoto Y."/>
            <person name="Seto Y."/>
            <person name="Wang Y."/>
            <person name="Wakatake T."/>
            <person name="Sakakibara H."/>
            <person name="Demura T."/>
            <person name="Yamaguchi S."/>
            <person name="Yoneyama K."/>
            <person name="Manabe R.I."/>
            <person name="Nelson D.C."/>
            <person name="Schulman A.H."/>
            <person name="Timko M.P."/>
            <person name="dePamphilis C.W."/>
            <person name="Choi D."/>
            <person name="Shirasu K."/>
        </authorList>
    </citation>
    <scope>NUCLEOTIDE SEQUENCE [LARGE SCALE GENOMIC DNA]</scope>
    <source>
        <strain evidence="3">cv. UVA1</strain>
    </source>
</reference>
<protein>
    <submittedName>
        <fullName evidence="2">FAR1-related protein</fullName>
    </submittedName>
</protein>
<evidence type="ECO:0000313" key="2">
    <source>
        <dbReference type="EMBL" id="GER47294.1"/>
    </source>
</evidence>